<keyword evidence="2" id="KW-1185">Reference proteome</keyword>
<reference evidence="1" key="1">
    <citation type="submission" date="2022-11" db="EMBL/GenBank/DDBJ databases">
        <authorList>
            <person name="Petersen C."/>
        </authorList>
    </citation>
    <scope>NUCLEOTIDE SEQUENCE</scope>
    <source>
        <strain evidence="1">IBT 21917</strain>
    </source>
</reference>
<evidence type="ECO:0000313" key="2">
    <source>
        <dbReference type="Proteomes" id="UP001146351"/>
    </source>
</evidence>
<dbReference type="Proteomes" id="UP001146351">
    <property type="component" value="Unassembled WGS sequence"/>
</dbReference>
<protein>
    <submittedName>
        <fullName evidence="1">Uncharacterized protein</fullName>
    </submittedName>
</protein>
<organism evidence="1 2">
    <name type="scientific">Penicillium capsulatum</name>
    <dbReference type="NCBI Taxonomy" id="69766"/>
    <lineage>
        <taxon>Eukaryota</taxon>
        <taxon>Fungi</taxon>
        <taxon>Dikarya</taxon>
        <taxon>Ascomycota</taxon>
        <taxon>Pezizomycotina</taxon>
        <taxon>Eurotiomycetes</taxon>
        <taxon>Eurotiomycetidae</taxon>
        <taxon>Eurotiales</taxon>
        <taxon>Aspergillaceae</taxon>
        <taxon>Penicillium</taxon>
    </lineage>
</organism>
<sequence>METLFGMRSMTGKYFRDTAIILALGVFKCLDQISRLKIPGAIWIKQRHKLITGIDEFCRPGIEYSTLIEVNKSESSLQDTGSLHPPAAWFLSCLDWRSLSHGTYDRLIRLPSLLSYIGRFWGDL</sequence>
<reference evidence="1" key="2">
    <citation type="journal article" date="2023" name="IMA Fungus">
        <title>Comparative genomic study of the Penicillium genus elucidates a diverse pangenome and 15 lateral gene transfer events.</title>
        <authorList>
            <person name="Petersen C."/>
            <person name="Sorensen T."/>
            <person name="Nielsen M.R."/>
            <person name="Sondergaard T.E."/>
            <person name="Sorensen J.L."/>
            <person name="Fitzpatrick D.A."/>
            <person name="Frisvad J.C."/>
            <person name="Nielsen K.L."/>
        </authorList>
    </citation>
    <scope>NUCLEOTIDE SEQUENCE</scope>
    <source>
        <strain evidence="1">IBT 21917</strain>
    </source>
</reference>
<gene>
    <name evidence="1" type="ORF">N7492_002073</name>
</gene>
<accession>A0A9W9IIR8</accession>
<comment type="caution">
    <text evidence="1">The sequence shown here is derived from an EMBL/GenBank/DDBJ whole genome shotgun (WGS) entry which is preliminary data.</text>
</comment>
<proteinExistence type="predicted"/>
<name>A0A9W9IIR8_9EURO</name>
<evidence type="ECO:0000313" key="1">
    <source>
        <dbReference type="EMBL" id="KAJ5178863.1"/>
    </source>
</evidence>
<dbReference type="AlphaFoldDB" id="A0A9W9IIR8"/>
<dbReference type="EMBL" id="JAPQKO010000002">
    <property type="protein sequence ID" value="KAJ5178863.1"/>
    <property type="molecule type" value="Genomic_DNA"/>
</dbReference>